<proteinExistence type="predicted"/>
<accession>A0A4Z0V3H7</accession>
<reference evidence="2 3" key="1">
    <citation type="submission" date="2019-02" db="EMBL/GenBank/DDBJ databases">
        <title>Isolation and identification of novel species under the genus Muribaculum.</title>
        <authorList>
            <person name="Miyake S."/>
            <person name="Ding Y."/>
            <person name="Low A."/>
            <person name="Soh M."/>
            <person name="Seedorf H."/>
        </authorList>
    </citation>
    <scope>NUCLEOTIDE SEQUENCE [LARGE SCALE GENOMIC DNA]</scope>
    <source>
        <strain evidence="2 3">TLL-A3</strain>
    </source>
</reference>
<evidence type="ECO:0000256" key="1">
    <source>
        <dbReference type="SAM" id="Phobius"/>
    </source>
</evidence>
<evidence type="ECO:0000313" key="3">
    <source>
        <dbReference type="Proteomes" id="UP000297635"/>
    </source>
</evidence>
<keyword evidence="1" id="KW-1133">Transmembrane helix</keyword>
<feature type="transmembrane region" description="Helical" evidence="1">
    <location>
        <begin position="12"/>
        <end position="31"/>
    </location>
</feature>
<evidence type="ECO:0000313" key="2">
    <source>
        <dbReference type="EMBL" id="TGG36940.1"/>
    </source>
</evidence>
<comment type="caution">
    <text evidence="2">The sequence shown here is derived from an EMBL/GenBank/DDBJ whole genome shotgun (WGS) entry which is preliminary data.</text>
</comment>
<dbReference type="AlphaFoldDB" id="A0A4Z0V3H7"/>
<keyword evidence="3" id="KW-1185">Reference proteome</keyword>
<evidence type="ECO:0008006" key="4">
    <source>
        <dbReference type="Google" id="ProtNLM"/>
    </source>
</evidence>
<dbReference type="EMBL" id="SJSA01000002">
    <property type="protein sequence ID" value="TGG36940.1"/>
    <property type="molecule type" value="Genomic_DNA"/>
</dbReference>
<protein>
    <recommendedName>
        <fullName evidence="4">Linalool dehydratase/isomerase domain-containing protein</fullName>
    </recommendedName>
</protein>
<sequence length="388" mass="44048">MDKIKDWILKHKLFLITLTILVLIKVVWVAWGCWSIGKHEKEKNDILQRKNWLVDKIVVEPRQLLKEMPGGLGLQFQGEWALYSCSMFSKAFSNISILYPETKQESINTIDSLIQIVKSPELRLYDKMRWGEDPLDSIAGDKSHISYLSHLAWMIGNYRKIGGGDNYNALHDSLCKAMNRRILESECMNLPTYPGEDIYIPDMLVAIVALTDYAQLNNGKYQNTVNRWIQRAKSEWIDSETGLLRSFLPLDGNTSVLSPIKGSYSTLNTYYLTQIDSEFAKEQYSHLKEAFLKDSWLTGFKEYPDGSGFLGMDMDAGPIIFGLSPSGTAFGIGCATYFNDTDLRKHLLKTAEIAGHTVSWNGKRRYLLANIALVGETITLAMRTNCIK</sequence>
<keyword evidence="1" id="KW-0812">Transmembrane</keyword>
<dbReference type="Proteomes" id="UP000297635">
    <property type="component" value="Unassembled WGS sequence"/>
</dbReference>
<dbReference type="RefSeq" id="WP_135472641.1">
    <property type="nucleotide sequence ID" value="NZ_SJSA01000002.1"/>
</dbReference>
<keyword evidence="1" id="KW-0472">Membrane</keyword>
<name>A0A4Z0V3H7_9BACT</name>
<gene>
    <name evidence="2" type="ORF">EZ315_14035</name>
</gene>
<dbReference type="GeneID" id="82150909"/>
<organism evidence="2 3">
    <name type="scientific">Duncaniella freteri</name>
    <dbReference type="NCBI Taxonomy" id="2530391"/>
    <lineage>
        <taxon>Bacteria</taxon>
        <taxon>Pseudomonadati</taxon>
        <taxon>Bacteroidota</taxon>
        <taxon>Bacteroidia</taxon>
        <taxon>Bacteroidales</taxon>
        <taxon>Muribaculaceae</taxon>
        <taxon>Duncaniella</taxon>
    </lineage>
</organism>